<dbReference type="GO" id="GO:0016559">
    <property type="term" value="P:peroxisome fission"/>
    <property type="evidence" value="ECO:0007669"/>
    <property type="project" value="TreeGrafter"/>
</dbReference>
<dbReference type="GO" id="GO:0000266">
    <property type="term" value="P:mitochondrial fission"/>
    <property type="evidence" value="ECO:0007669"/>
    <property type="project" value="TreeGrafter"/>
</dbReference>
<dbReference type="OrthoDB" id="5061070at2759"/>
<dbReference type="OMA" id="QNTHYLQ"/>
<dbReference type="CDD" id="cd08771">
    <property type="entry name" value="DLP_1"/>
    <property type="match status" value="1"/>
</dbReference>
<keyword evidence="2" id="KW-0342">GTP-binding</keyword>
<evidence type="ECO:0000256" key="2">
    <source>
        <dbReference type="ARBA" id="ARBA00023134"/>
    </source>
</evidence>
<evidence type="ECO:0000313" key="6">
    <source>
        <dbReference type="EMBL" id="KND00385.1"/>
    </source>
</evidence>
<feature type="domain" description="Dynamin-type G" evidence="5">
    <location>
        <begin position="185"/>
        <end position="509"/>
    </location>
</feature>
<evidence type="ECO:0000259" key="5">
    <source>
        <dbReference type="PROSITE" id="PS51718"/>
    </source>
</evidence>
<organism evidence="6 7">
    <name type="scientific">Spizellomyces punctatus (strain DAOM BR117)</name>
    <dbReference type="NCBI Taxonomy" id="645134"/>
    <lineage>
        <taxon>Eukaryota</taxon>
        <taxon>Fungi</taxon>
        <taxon>Fungi incertae sedis</taxon>
        <taxon>Chytridiomycota</taxon>
        <taxon>Chytridiomycota incertae sedis</taxon>
        <taxon>Chytridiomycetes</taxon>
        <taxon>Spizellomycetales</taxon>
        <taxon>Spizellomycetaceae</taxon>
        <taxon>Spizellomyces</taxon>
    </lineage>
</organism>
<feature type="compositionally biased region" description="Low complexity" evidence="3">
    <location>
        <begin position="42"/>
        <end position="51"/>
    </location>
</feature>
<feature type="compositionally biased region" description="Polar residues" evidence="3">
    <location>
        <begin position="23"/>
        <end position="41"/>
    </location>
</feature>
<feature type="region of interest" description="Disordered" evidence="3">
    <location>
        <begin position="23"/>
        <end position="100"/>
    </location>
</feature>
<dbReference type="Gene3D" id="3.40.50.300">
    <property type="entry name" value="P-loop containing nucleotide triphosphate hydrolases"/>
    <property type="match status" value="1"/>
</dbReference>
<dbReference type="InterPro" id="IPR045063">
    <property type="entry name" value="Dynamin_N"/>
</dbReference>
<dbReference type="InterPro" id="IPR030381">
    <property type="entry name" value="G_DYNAMIN_dom"/>
</dbReference>
<evidence type="ECO:0000256" key="3">
    <source>
        <dbReference type="SAM" id="MobiDB-lite"/>
    </source>
</evidence>
<accession>A0A0L0HHP3</accession>
<dbReference type="PANTHER" id="PTHR11566">
    <property type="entry name" value="DYNAMIN"/>
    <property type="match status" value="1"/>
</dbReference>
<keyword evidence="7" id="KW-1185">Reference proteome</keyword>
<feature type="compositionally biased region" description="Polar residues" evidence="3">
    <location>
        <begin position="61"/>
        <end position="84"/>
    </location>
</feature>
<dbReference type="PRINTS" id="PR00195">
    <property type="entry name" value="DYNAMIN"/>
</dbReference>
<dbReference type="Pfam" id="PF00350">
    <property type="entry name" value="Dynamin_N"/>
    <property type="match status" value="1"/>
</dbReference>
<dbReference type="InterPro" id="IPR000375">
    <property type="entry name" value="Dynamin_stalk"/>
</dbReference>
<dbReference type="PROSITE" id="PS51388">
    <property type="entry name" value="GED"/>
    <property type="match status" value="1"/>
</dbReference>
<evidence type="ECO:0008006" key="8">
    <source>
        <dbReference type="Google" id="ProtNLM"/>
    </source>
</evidence>
<dbReference type="InParanoid" id="A0A0L0HHP3"/>
<evidence type="ECO:0000259" key="4">
    <source>
        <dbReference type="PROSITE" id="PS51388"/>
    </source>
</evidence>
<dbReference type="Pfam" id="PF02212">
    <property type="entry name" value="GED"/>
    <property type="match status" value="1"/>
</dbReference>
<dbReference type="GO" id="GO:0016020">
    <property type="term" value="C:membrane"/>
    <property type="evidence" value="ECO:0007669"/>
    <property type="project" value="TreeGrafter"/>
</dbReference>
<dbReference type="GO" id="GO:0005525">
    <property type="term" value="F:GTP binding"/>
    <property type="evidence" value="ECO:0007669"/>
    <property type="project" value="InterPro"/>
</dbReference>
<dbReference type="GO" id="GO:0008017">
    <property type="term" value="F:microtubule binding"/>
    <property type="evidence" value="ECO:0007669"/>
    <property type="project" value="TreeGrafter"/>
</dbReference>
<dbReference type="EMBL" id="KQ257456">
    <property type="protein sequence ID" value="KND00385.1"/>
    <property type="molecule type" value="Genomic_DNA"/>
</dbReference>
<dbReference type="GO" id="GO:0005874">
    <property type="term" value="C:microtubule"/>
    <property type="evidence" value="ECO:0007669"/>
    <property type="project" value="TreeGrafter"/>
</dbReference>
<dbReference type="InterPro" id="IPR027417">
    <property type="entry name" value="P-loop_NTPase"/>
</dbReference>
<dbReference type="SMART" id="SM00053">
    <property type="entry name" value="DYNc"/>
    <property type="match status" value="1"/>
</dbReference>
<feature type="domain" description="GED" evidence="4">
    <location>
        <begin position="832"/>
        <end position="924"/>
    </location>
</feature>
<sequence length="924" mass="102659">MFWVARKFTSTIVHTLPSIHTALTTDTPSSQQSHSVQTVGDSPQSEEPSSENQVTEEKDSSYQPPSTTTVANPPNTGTGPSETATRAVPRPVPERITLPVRPRSAVQPAYQRLAVVMSHLNGVNGVSLSGRTPSPQLANGPVYTQPQDTQLLSADGFLETSAYANRARRLIKMVNTMRDAGAHMDLDLPTIVVCGNQSVGKSSVIEALCGVVLPRNEGTCTRCVTEVRLSELDRDGNSAGLTAAPWSCTVKLRYEFDSAGRPLKAVKELTFGKETFNKGDVDILVRRAQKALLNPSTDPVRYLDYMFDDSSAATRDKEAASNELKFVKNVVCLDIRGAGVNLTLIDLPGIIRSVDKREDSQYIDLVQDLVRSYISKDRAIIVATITCKDEIDNQAVVHMAKEVDPHGMRTLGVLTKPDTIEAGTHDRWLQIMLGHQYALKLGYWMIKNPTKADLDKGITFEDARQLEEAFFSGQLPWSTIRRQLDRFGIDSLRRELSRQLTMLTEMSIPEMQSRTEEAIQATALELSNLPPSLGENSRIELLQMIRHFCTLINYNVTAHQDFKQFYQQIRVHFDVFREAVAATRPTFAMAQKGGQPTAPPLSLSSSISSSISSVVGWGSSGDDARRKDIPKHAKIHSADAMETDLKKPLTVADVRRIIDAQKGRELQGYSAYDAFTYVVTAFQEEWAKHGQTCLAAVSHELHTLVGKLTEDVFGRFVNLQGQVRFVIQAFQTELYRSTSEVVNNLVAMERRYPFTMGSEEFTRTKAAALNEFRSQLEASRAGTTAGAAAASSQSKAETVNKALAALAEAGYTGLTARDLSRLRAESPDDDEVLHVMSASHAYFRVACRRFSDNVPMSVDFHFLSRFAELLEKELVGRLGLLEKDNAAVRFMLQEDRFVAERRRALEEQRVRLETVWRSLHEFGF</sequence>
<dbReference type="eggNOG" id="KOG0446">
    <property type="taxonomic scope" value="Eukaryota"/>
</dbReference>
<dbReference type="GO" id="GO:0005739">
    <property type="term" value="C:mitochondrion"/>
    <property type="evidence" value="ECO:0007669"/>
    <property type="project" value="TreeGrafter"/>
</dbReference>
<dbReference type="STRING" id="645134.A0A0L0HHP3"/>
<evidence type="ECO:0000313" key="7">
    <source>
        <dbReference type="Proteomes" id="UP000053201"/>
    </source>
</evidence>
<reference evidence="6 7" key="1">
    <citation type="submission" date="2009-08" db="EMBL/GenBank/DDBJ databases">
        <title>The Genome Sequence of Spizellomyces punctatus strain DAOM BR117.</title>
        <authorList>
            <consortium name="The Broad Institute Genome Sequencing Platform"/>
            <person name="Russ C."/>
            <person name="Cuomo C."/>
            <person name="Shea T."/>
            <person name="Young S.K."/>
            <person name="Zeng Q."/>
            <person name="Koehrsen M."/>
            <person name="Haas B."/>
            <person name="Borodovsky M."/>
            <person name="Guigo R."/>
            <person name="Alvarado L."/>
            <person name="Berlin A."/>
            <person name="Bochicchio J."/>
            <person name="Borenstein D."/>
            <person name="Chapman S."/>
            <person name="Chen Z."/>
            <person name="Engels R."/>
            <person name="Freedman E."/>
            <person name="Gellesch M."/>
            <person name="Goldberg J."/>
            <person name="Griggs A."/>
            <person name="Gujja S."/>
            <person name="Heiman D."/>
            <person name="Hepburn T."/>
            <person name="Howarth C."/>
            <person name="Jen D."/>
            <person name="Larson L."/>
            <person name="Lewis B."/>
            <person name="Mehta T."/>
            <person name="Park D."/>
            <person name="Pearson M."/>
            <person name="Roberts A."/>
            <person name="Saif S."/>
            <person name="Shenoy N."/>
            <person name="Sisk P."/>
            <person name="Stolte C."/>
            <person name="Sykes S."/>
            <person name="Thomson T."/>
            <person name="Walk T."/>
            <person name="White J."/>
            <person name="Yandava C."/>
            <person name="Burger G."/>
            <person name="Gray M.W."/>
            <person name="Holland P.W.H."/>
            <person name="King N."/>
            <person name="Lang F.B.F."/>
            <person name="Roger A.J."/>
            <person name="Ruiz-Trillo I."/>
            <person name="Lander E."/>
            <person name="Nusbaum C."/>
        </authorList>
    </citation>
    <scope>NUCLEOTIDE SEQUENCE [LARGE SCALE GENOMIC DNA]</scope>
    <source>
        <strain evidence="6 7">DAOM BR117</strain>
    </source>
</reference>
<dbReference type="PANTHER" id="PTHR11566:SF21">
    <property type="entry name" value="DYNAMIN RELATED PROTEIN 1, ISOFORM A"/>
    <property type="match status" value="1"/>
</dbReference>
<proteinExistence type="predicted"/>
<dbReference type="GeneID" id="27688141"/>
<dbReference type="GO" id="GO:0006897">
    <property type="term" value="P:endocytosis"/>
    <property type="evidence" value="ECO:0007669"/>
    <property type="project" value="TreeGrafter"/>
</dbReference>
<dbReference type="Proteomes" id="UP000053201">
    <property type="component" value="Unassembled WGS sequence"/>
</dbReference>
<dbReference type="RefSeq" id="XP_016608424.1">
    <property type="nucleotide sequence ID" value="XM_016752940.1"/>
</dbReference>
<keyword evidence="1" id="KW-0547">Nucleotide-binding</keyword>
<evidence type="ECO:0000256" key="1">
    <source>
        <dbReference type="ARBA" id="ARBA00022741"/>
    </source>
</evidence>
<dbReference type="InterPro" id="IPR020850">
    <property type="entry name" value="GED_dom"/>
</dbReference>
<dbReference type="Pfam" id="PF01031">
    <property type="entry name" value="Dynamin_M"/>
    <property type="match status" value="2"/>
</dbReference>
<dbReference type="SUPFAM" id="SSF52540">
    <property type="entry name" value="P-loop containing nucleoside triphosphate hydrolases"/>
    <property type="match status" value="1"/>
</dbReference>
<dbReference type="Gene3D" id="1.20.120.1240">
    <property type="entry name" value="Dynamin, middle domain"/>
    <property type="match status" value="1"/>
</dbReference>
<dbReference type="InterPro" id="IPR022812">
    <property type="entry name" value="Dynamin"/>
</dbReference>
<dbReference type="InterPro" id="IPR001401">
    <property type="entry name" value="Dynamin_GTPase"/>
</dbReference>
<dbReference type="PROSITE" id="PS51718">
    <property type="entry name" value="G_DYNAMIN_2"/>
    <property type="match status" value="1"/>
</dbReference>
<dbReference type="GO" id="GO:0003924">
    <property type="term" value="F:GTPase activity"/>
    <property type="evidence" value="ECO:0007669"/>
    <property type="project" value="InterPro"/>
</dbReference>
<dbReference type="InterPro" id="IPR003130">
    <property type="entry name" value="GED"/>
</dbReference>
<dbReference type="AlphaFoldDB" id="A0A0L0HHP3"/>
<name>A0A0L0HHP3_SPIPD</name>
<dbReference type="GO" id="GO:0048312">
    <property type="term" value="P:intracellular distribution of mitochondria"/>
    <property type="evidence" value="ECO:0007669"/>
    <property type="project" value="TreeGrafter"/>
</dbReference>
<dbReference type="VEuPathDB" id="FungiDB:SPPG_04709"/>
<protein>
    <recommendedName>
        <fullName evidence="8">Dynamin-type G domain-containing protein</fullName>
    </recommendedName>
</protein>
<gene>
    <name evidence="6" type="ORF">SPPG_04709</name>
</gene>